<dbReference type="EMBL" id="ARYI01000008">
    <property type="protein sequence ID" value="KCZ93096.1"/>
    <property type="molecule type" value="Genomic_DNA"/>
</dbReference>
<keyword evidence="2" id="KW-1185">Reference proteome</keyword>
<sequence>MKGVGFRALLFNAPPQMQPPEAAQILLSSEFSSDENE</sequence>
<accession>A0A059FRG2</accession>
<reference evidence="1 2" key="1">
    <citation type="submission" date="2013-04" db="EMBL/GenBank/DDBJ databases">
        <title>Hyphomonas hirschiana VP5 Genome Sequencing.</title>
        <authorList>
            <person name="Lai Q."/>
            <person name="Shao Z."/>
        </authorList>
    </citation>
    <scope>NUCLEOTIDE SEQUENCE [LARGE SCALE GENOMIC DNA]</scope>
    <source>
        <strain evidence="1 2">VP5</strain>
    </source>
</reference>
<evidence type="ECO:0000313" key="2">
    <source>
        <dbReference type="Proteomes" id="UP000025061"/>
    </source>
</evidence>
<proteinExistence type="predicted"/>
<comment type="caution">
    <text evidence="1">The sequence shown here is derived from an EMBL/GenBank/DDBJ whole genome shotgun (WGS) entry which is preliminary data.</text>
</comment>
<organism evidence="1 2">
    <name type="scientific">Hyphomonas hirschiana VP5</name>
    <dbReference type="NCBI Taxonomy" id="1280951"/>
    <lineage>
        <taxon>Bacteria</taxon>
        <taxon>Pseudomonadati</taxon>
        <taxon>Pseudomonadota</taxon>
        <taxon>Alphaproteobacteria</taxon>
        <taxon>Hyphomonadales</taxon>
        <taxon>Hyphomonadaceae</taxon>
        <taxon>Hyphomonas</taxon>
    </lineage>
</organism>
<gene>
    <name evidence="1" type="ORF">HHI_10434</name>
</gene>
<dbReference type="AlphaFoldDB" id="A0A059FRG2"/>
<evidence type="ECO:0000313" key="1">
    <source>
        <dbReference type="EMBL" id="KCZ93096.1"/>
    </source>
</evidence>
<dbReference type="Proteomes" id="UP000025061">
    <property type="component" value="Unassembled WGS sequence"/>
</dbReference>
<dbReference type="PATRIC" id="fig|1280951.3.peg.2103"/>
<protein>
    <submittedName>
        <fullName evidence="1">Uncharacterized protein</fullName>
    </submittedName>
</protein>
<name>A0A059FRG2_9PROT</name>